<name>A0ABU7RZI3_9ACTN</name>
<organism evidence="1 2">
    <name type="scientific">Plantactinospora sonchi</name>
    <dbReference type="NCBI Taxonomy" id="1544735"/>
    <lineage>
        <taxon>Bacteria</taxon>
        <taxon>Bacillati</taxon>
        <taxon>Actinomycetota</taxon>
        <taxon>Actinomycetes</taxon>
        <taxon>Micromonosporales</taxon>
        <taxon>Micromonosporaceae</taxon>
        <taxon>Plantactinospora</taxon>
    </lineage>
</organism>
<proteinExistence type="predicted"/>
<sequence>MRVSLRPDLVIHRTPFAGALLVDRRSLTVVEVDEEVAKLLIDGRPIEVGTLRDSLRARLGRGVAEGWLREGETT</sequence>
<gene>
    <name evidence="1" type="ORF">V1633_25890</name>
</gene>
<accession>A0ABU7RZI3</accession>
<evidence type="ECO:0000313" key="2">
    <source>
        <dbReference type="Proteomes" id="UP001332243"/>
    </source>
</evidence>
<dbReference type="Proteomes" id="UP001332243">
    <property type="component" value="Unassembled WGS sequence"/>
</dbReference>
<comment type="caution">
    <text evidence="1">The sequence shown here is derived from an EMBL/GenBank/DDBJ whole genome shotgun (WGS) entry which is preliminary data.</text>
</comment>
<protein>
    <recommendedName>
        <fullName evidence="3">DUF5753 domain-containing protein</fullName>
    </recommendedName>
</protein>
<keyword evidence="2" id="KW-1185">Reference proteome</keyword>
<reference evidence="1 2" key="1">
    <citation type="submission" date="2024-01" db="EMBL/GenBank/DDBJ databases">
        <title>Genome insights into Plantactinospora sonchi sp. nov.</title>
        <authorList>
            <person name="Wang L."/>
        </authorList>
    </citation>
    <scope>NUCLEOTIDE SEQUENCE [LARGE SCALE GENOMIC DNA]</scope>
    <source>
        <strain evidence="1 2">NEAU-QY2</strain>
    </source>
</reference>
<evidence type="ECO:0000313" key="1">
    <source>
        <dbReference type="EMBL" id="MEE6261922.1"/>
    </source>
</evidence>
<dbReference type="RefSeq" id="WP_331217009.1">
    <property type="nucleotide sequence ID" value="NZ_JAZGQK010000024.1"/>
</dbReference>
<evidence type="ECO:0008006" key="3">
    <source>
        <dbReference type="Google" id="ProtNLM"/>
    </source>
</evidence>
<dbReference type="EMBL" id="JAZGQK010000024">
    <property type="protein sequence ID" value="MEE6261922.1"/>
    <property type="molecule type" value="Genomic_DNA"/>
</dbReference>